<evidence type="ECO:0000313" key="1">
    <source>
        <dbReference type="EMBL" id="TFK39141.1"/>
    </source>
</evidence>
<dbReference type="EMBL" id="ML213600">
    <property type="protein sequence ID" value="TFK39141.1"/>
    <property type="molecule type" value="Genomic_DNA"/>
</dbReference>
<protein>
    <submittedName>
        <fullName evidence="1">Uncharacterized protein</fullName>
    </submittedName>
</protein>
<sequence>MGTRGYIVYRRRGWYIRKYNHFDSYPSGLGVEMLSSVPKDTKRYKVWFTEEAARLDALIKKVPNVDDTHDADKIYTVLDNEGDEIDLMRSPPCNDLFIEWIYEIDLDNEVFHVDSEPLFRLDHLPPEEIFLESIGFDSYRHRAYVASTPEEYRYNWTASPPEVDAKLNELYHSLLTPSQADLPAHMVCGLPEHLTRCETVRIRLYEALVGLCLKNSTIASSLRRLESIRTRSEIPEMLKTLAVGLVALILHPIVLGHRIRTQSVITRSIMEYTWVHQDVCVFIATHLNDESNRQAAIAEIITEIRCHSDVTRVTYGICFSFFHCVIVRIDVDGTVKHTDALPFIPSFYATSPSTNGITALARLFSTLQVQLPKLNKSFRNRTPAILAMLDNLPGMDKDNKEMKTSRIHEKFPVEVWSYIVHNLFELQDLVSAAEISPQSKAAVLNVLRYPSIGRYRLIDIIPRNGNGAGGDTGHGITVSGDHYDDDDSPLLCHLWQATFRGASDYAHNDGKVLDVTVCVHSDNEKLRFPEGLHVKASLGLFSILDNIFELYSTSSADRVKGRFTVATYLGDS</sequence>
<organism evidence="1 2">
    <name type="scientific">Crucibulum laeve</name>
    <dbReference type="NCBI Taxonomy" id="68775"/>
    <lineage>
        <taxon>Eukaryota</taxon>
        <taxon>Fungi</taxon>
        <taxon>Dikarya</taxon>
        <taxon>Basidiomycota</taxon>
        <taxon>Agaricomycotina</taxon>
        <taxon>Agaricomycetes</taxon>
        <taxon>Agaricomycetidae</taxon>
        <taxon>Agaricales</taxon>
        <taxon>Agaricineae</taxon>
        <taxon>Nidulariaceae</taxon>
        <taxon>Crucibulum</taxon>
    </lineage>
</organism>
<dbReference type="AlphaFoldDB" id="A0A5C3MD94"/>
<name>A0A5C3MD94_9AGAR</name>
<dbReference type="OrthoDB" id="3229878at2759"/>
<dbReference type="Proteomes" id="UP000308652">
    <property type="component" value="Unassembled WGS sequence"/>
</dbReference>
<accession>A0A5C3MD94</accession>
<proteinExistence type="predicted"/>
<keyword evidence="2" id="KW-1185">Reference proteome</keyword>
<reference evidence="1 2" key="1">
    <citation type="journal article" date="2019" name="Nat. Ecol. Evol.">
        <title>Megaphylogeny resolves global patterns of mushroom evolution.</title>
        <authorList>
            <person name="Varga T."/>
            <person name="Krizsan K."/>
            <person name="Foldi C."/>
            <person name="Dima B."/>
            <person name="Sanchez-Garcia M."/>
            <person name="Sanchez-Ramirez S."/>
            <person name="Szollosi G.J."/>
            <person name="Szarkandi J.G."/>
            <person name="Papp V."/>
            <person name="Albert L."/>
            <person name="Andreopoulos W."/>
            <person name="Angelini C."/>
            <person name="Antonin V."/>
            <person name="Barry K.W."/>
            <person name="Bougher N.L."/>
            <person name="Buchanan P."/>
            <person name="Buyck B."/>
            <person name="Bense V."/>
            <person name="Catcheside P."/>
            <person name="Chovatia M."/>
            <person name="Cooper J."/>
            <person name="Damon W."/>
            <person name="Desjardin D."/>
            <person name="Finy P."/>
            <person name="Geml J."/>
            <person name="Haridas S."/>
            <person name="Hughes K."/>
            <person name="Justo A."/>
            <person name="Karasinski D."/>
            <person name="Kautmanova I."/>
            <person name="Kiss B."/>
            <person name="Kocsube S."/>
            <person name="Kotiranta H."/>
            <person name="LaButti K.M."/>
            <person name="Lechner B.E."/>
            <person name="Liimatainen K."/>
            <person name="Lipzen A."/>
            <person name="Lukacs Z."/>
            <person name="Mihaltcheva S."/>
            <person name="Morgado L.N."/>
            <person name="Niskanen T."/>
            <person name="Noordeloos M.E."/>
            <person name="Ohm R.A."/>
            <person name="Ortiz-Santana B."/>
            <person name="Ovrebo C."/>
            <person name="Racz N."/>
            <person name="Riley R."/>
            <person name="Savchenko A."/>
            <person name="Shiryaev A."/>
            <person name="Soop K."/>
            <person name="Spirin V."/>
            <person name="Szebenyi C."/>
            <person name="Tomsovsky M."/>
            <person name="Tulloss R.E."/>
            <person name="Uehling J."/>
            <person name="Grigoriev I.V."/>
            <person name="Vagvolgyi C."/>
            <person name="Papp T."/>
            <person name="Martin F.M."/>
            <person name="Miettinen O."/>
            <person name="Hibbett D.S."/>
            <person name="Nagy L.G."/>
        </authorList>
    </citation>
    <scope>NUCLEOTIDE SEQUENCE [LARGE SCALE GENOMIC DNA]</scope>
    <source>
        <strain evidence="1 2">CBS 166.37</strain>
    </source>
</reference>
<evidence type="ECO:0000313" key="2">
    <source>
        <dbReference type="Proteomes" id="UP000308652"/>
    </source>
</evidence>
<gene>
    <name evidence="1" type="ORF">BDQ12DRAFT_734981</name>
</gene>
<dbReference type="STRING" id="68775.A0A5C3MD94"/>